<dbReference type="RefSeq" id="WP_310070161.1">
    <property type="nucleotide sequence ID" value="NZ_JAVDVX010000002.1"/>
</dbReference>
<dbReference type="PANTHER" id="PTHR47572:SF4">
    <property type="entry name" value="LACTONASE DRP35"/>
    <property type="match status" value="1"/>
</dbReference>
<evidence type="ECO:0000259" key="2">
    <source>
        <dbReference type="Pfam" id="PF08450"/>
    </source>
</evidence>
<proteinExistence type="predicted"/>
<reference evidence="3 4" key="1">
    <citation type="submission" date="2023-07" db="EMBL/GenBank/DDBJ databases">
        <title>Sorghum-associated microbial communities from plants grown in Nebraska, USA.</title>
        <authorList>
            <person name="Schachtman D."/>
        </authorList>
    </citation>
    <scope>NUCLEOTIDE SEQUENCE [LARGE SCALE GENOMIC DNA]</scope>
    <source>
        <strain evidence="3 4">BE190</strain>
    </source>
</reference>
<dbReference type="Pfam" id="PF08450">
    <property type="entry name" value="SGL"/>
    <property type="match status" value="1"/>
</dbReference>
<dbReference type="Gene3D" id="2.120.10.30">
    <property type="entry name" value="TolB, C-terminal domain"/>
    <property type="match status" value="1"/>
</dbReference>
<keyword evidence="1 3" id="KW-0378">Hydrolase</keyword>
<dbReference type="InterPro" id="IPR013658">
    <property type="entry name" value="SGL"/>
</dbReference>
<dbReference type="EMBL" id="JAVDVX010000002">
    <property type="protein sequence ID" value="MDR7089273.1"/>
    <property type="molecule type" value="Genomic_DNA"/>
</dbReference>
<comment type="caution">
    <text evidence="3">The sequence shown here is derived from an EMBL/GenBank/DDBJ whole genome shotgun (WGS) entry which is preliminary data.</text>
</comment>
<evidence type="ECO:0000313" key="3">
    <source>
        <dbReference type="EMBL" id="MDR7089273.1"/>
    </source>
</evidence>
<evidence type="ECO:0000256" key="1">
    <source>
        <dbReference type="ARBA" id="ARBA00022801"/>
    </source>
</evidence>
<gene>
    <name evidence="3" type="ORF">J2X05_001279</name>
</gene>
<sequence>MKRLNLITTLFIMTFAITACTLKKQEKAEGYFAPELNQAIGSIEIIDSRALQLIDPAQKIFIRADGFRWTEGPLWVDKLHALLFSDIPNNRIMQYQPGTGTLLYLEPAGATALFPGDDNGGSNGLLLNNKQELILLQQGDRRVALMTTPLNHPAPKYKSIASEFQGKRLNSPNDAVLSRSGNLYFTDPPYGLAGGMSDQRKALGFQGIYKVTNSGELALLDDQVKFPNGIGLSTDQKTLYIGVSDPEHPHWLVYDLDEQGNTRNKRVFYDASEFKNNAKNQGVPDGMATHSSGVLFATGPGGVWVFSPAGEVLAKIHTEKLTANCTLSSDEKTLFITAHDTLMSLSLK</sequence>
<dbReference type="PANTHER" id="PTHR47572">
    <property type="entry name" value="LIPOPROTEIN-RELATED"/>
    <property type="match status" value="1"/>
</dbReference>
<protein>
    <submittedName>
        <fullName evidence="3">Gluconolactonase</fullName>
        <ecNumber evidence="3">3.1.1.17</ecNumber>
    </submittedName>
</protein>
<dbReference type="SUPFAM" id="SSF63829">
    <property type="entry name" value="Calcium-dependent phosphotriesterase"/>
    <property type="match status" value="1"/>
</dbReference>
<dbReference type="InterPro" id="IPR051262">
    <property type="entry name" value="SMP-30/CGR1_Lactonase"/>
</dbReference>
<feature type="domain" description="SMP-30/Gluconolactonase/LRE-like region" evidence="2">
    <location>
        <begin position="69"/>
        <end position="339"/>
    </location>
</feature>
<organism evidence="3 4">
    <name type="scientific">Cellvibrio fibrivorans</name>
    <dbReference type="NCBI Taxonomy" id="126350"/>
    <lineage>
        <taxon>Bacteria</taxon>
        <taxon>Pseudomonadati</taxon>
        <taxon>Pseudomonadota</taxon>
        <taxon>Gammaproteobacteria</taxon>
        <taxon>Cellvibrionales</taxon>
        <taxon>Cellvibrionaceae</taxon>
        <taxon>Cellvibrio</taxon>
    </lineage>
</organism>
<dbReference type="InterPro" id="IPR011042">
    <property type="entry name" value="6-blade_b-propeller_TolB-like"/>
</dbReference>
<dbReference type="GO" id="GO:0004341">
    <property type="term" value="F:gluconolactonase activity"/>
    <property type="evidence" value="ECO:0007669"/>
    <property type="project" value="UniProtKB-EC"/>
</dbReference>
<name>A0ABU1UVR8_9GAMM</name>
<dbReference type="PROSITE" id="PS51257">
    <property type="entry name" value="PROKAR_LIPOPROTEIN"/>
    <property type="match status" value="1"/>
</dbReference>
<accession>A0ABU1UVR8</accession>
<dbReference type="EC" id="3.1.1.17" evidence="3"/>
<keyword evidence="4" id="KW-1185">Reference proteome</keyword>
<dbReference type="Proteomes" id="UP001253595">
    <property type="component" value="Unassembled WGS sequence"/>
</dbReference>
<evidence type="ECO:0000313" key="4">
    <source>
        <dbReference type="Proteomes" id="UP001253595"/>
    </source>
</evidence>